<dbReference type="EMBL" id="PRLK01000001">
    <property type="protein sequence ID" value="RYC72912.1"/>
    <property type="molecule type" value="Genomic_DNA"/>
</dbReference>
<keyword evidence="1 7" id="KW-1003">Cell membrane</keyword>
<evidence type="ECO:0000256" key="3">
    <source>
        <dbReference type="ARBA" id="ARBA00022989"/>
    </source>
</evidence>
<evidence type="ECO:0000256" key="6">
    <source>
        <dbReference type="ARBA" id="ARBA00023316"/>
    </source>
</evidence>
<dbReference type="PANTHER" id="PTHR30518">
    <property type="entry name" value="ENDOLYTIC MUREIN TRANSGLYCOSYLASE"/>
    <property type="match status" value="1"/>
</dbReference>
<dbReference type="GO" id="GO:0016829">
    <property type="term" value="F:lyase activity"/>
    <property type="evidence" value="ECO:0007669"/>
    <property type="project" value="UniProtKB-KW"/>
</dbReference>
<feature type="transmembrane region" description="Helical" evidence="7">
    <location>
        <begin position="12"/>
        <end position="35"/>
    </location>
</feature>
<evidence type="ECO:0000256" key="1">
    <source>
        <dbReference type="ARBA" id="ARBA00022475"/>
    </source>
</evidence>
<keyword evidence="2 7" id="KW-0812">Transmembrane</keyword>
<keyword evidence="6 7" id="KW-0961">Cell wall biogenesis/degradation</keyword>
<keyword evidence="3 7" id="KW-1133">Transmembrane helix</keyword>
<dbReference type="Pfam" id="PF02618">
    <property type="entry name" value="YceG"/>
    <property type="match status" value="1"/>
</dbReference>
<protein>
    <recommendedName>
        <fullName evidence="7">Endolytic murein transglycosylase</fullName>
        <ecNumber evidence="7">4.2.2.29</ecNumber>
    </recommendedName>
    <alternativeName>
        <fullName evidence="7">Peptidoglycan lytic transglycosylase</fullName>
    </alternativeName>
    <alternativeName>
        <fullName evidence="7">Peptidoglycan polymerization terminase</fullName>
    </alternativeName>
</protein>
<dbReference type="InterPro" id="IPR003770">
    <property type="entry name" value="MLTG-like"/>
</dbReference>
<reference evidence="8 9" key="2">
    <citation type="journal article" date="2020" name="Cell Rep.">
        <title>Acquisition and Adaptation of Ultra-small Parasitic Reduced Genome Bacteria to Mammalian Hosts.</title>
        <authorList>
            <person name="McLean J.S."/>
            <person name="Bor B."/>
            <person name="Kerns K.A."/>
            <person name="Liu Q."/>
            <person name="To T.T."/>
            <person name="Solden L."/>
            <person name="Hendrickson E.L."/>
            <person name="Wrighton K."/>
            <person name="Shi W."/>
            <person name="He X."/>
        </authorList>
    </citation>
    <scope>NUCLEOTIDE SEQUENCE [LARGE SCALE GENOMIC DNA]</scope>
    <source>
        <strain evidence="8 9">TM7_CMJM_G6_1_HOT_870</strain>
    </source>
</reference>
<name>A0ABY0FIY0_9BACT</name>
<keyword evidence="5 7" id="KW-0456">Lyase</keyword>
<dbReference type="Gene3D" id="3.30.1490.480">
    <property type="entry name" value="Endolytic murein transglycosylase"/>
    <property type="match status" value="1"/>
</dbReference>
<feature type="site" description="Important for catalytic activity" evidence="7">
    <location>
        <position position="234"/>
    </location>
</feature>
<comment type="similarity">
    <text evidence="7">Belongs to the transglycosylase MltG family.</text>
</comment>
<keyword evidence="9" id="KW-1185">Reference proteome</keyword>
<dbReference type="Proteomes" id="UP001190925">
    <property type="component" value="Unassembled WGS sequence"/>
</dbReference>
<accession>A0ABY0FIY0</accession>
<dbReference type="PANTHER" id="PTHR30518:SF2">
    <property type="entry name" value="ENDOLYTIC MUREIN TRANSGLYCOSYLASE"/>
    <property type="match status" value="1"/>
</dbReference>
<dbReference type="NCBIfam" id="TIGR00247">
    <property type="entry name" value="endolytic transglycosylase MltG"/>
    <property type="match status" value="1"/>
</dbReference>
<evidence type="ECO:0000256" key="2">
    <source>
        <dbReference type="ARBA" id="ARBA00022692"/>
    </source>
</evidence>
<dbReference type="RefSeq" id="WP_129718451.1">
    <property type="nucleotide sequence ID" value="NZ_PRLK01000001.1"/>
</dbReference>
<gene>
    <name evidence="7 8" type="primary">mltG</name>
    <name evidence="8" type="ORF">G6CMJM_00004</name>
</gene>
<dbReference type="EC" id="4.2.2.29" evidence="7"/>
<reference evidence="8 9" key="1">
    <citation type="journal article" date="2018" name="bioRxiv">
        <title>Evidence of independent acquisition and adaption of ultra-small bacteria to human hosts across the highly diverse yet reduced genomes of the phylum Saccharibacteria.</title>
        <authorList>
            <person name="McLean J.S."/>
            <person name="Bor B."/>
            <person name="To T.T."/>
            <person name="Liu Q."/>
            <person name="Kearns K.A."/>
            <person name="Solden L.M."/>
            <person name="Wrighton K.C."/>
            <person name="He X."/>
            <person name="Shi W."/>
        </authorList>
    </citation>
    <scope>NUCLEOTIDE SEQUENCE [LARGE SCALE GENOMIC DNA]</scope>
    <source>
        <strain evidence="8 9">TM7_CMJM_G6_1_HOT_870</strain>
    </source>
</reference>
<proteinExistence type="inferred from homology"/>
<dbReference type="HAMAP" id="MF_02065">
    <property type="entry name" value="MltG"/>
    <property type="match status" value="1"/>
</dbReference>
<evidence type="ECO:0000313" key="8">
    <source>
        <dbReference type="EMBL" id="RYC72912.1"/>
    </source>
</evidence>
<comment type="subcellular location">
    <subcellularLocation>
        <location evidence="7">Cell membrane</location>
        <topology evidence="7">Single-pass membrane protein</topology>
    </subcellularLocation>
</comment>
<evidence type="ECO:0000256" key="4">
    <source>
        <dbReference type="ARBA" id="ARBA00023136"/>
    </source>
</evidence>
<comment type="caution">
    <text evidence="8">The sequence shown here is derived from an EMBL/GenBank/DDBJ whole genome shotgun (WGS) entry which is preliminary data.</text>
</comment>
<comment type="catalytic activity">
    <reaction evidence="7">
        <text>a peptidoglycan chain = a peptidoglycan chain with N-acetyl-1,6-anhydromuramyl-[peptide] at the reducing end + a peptidoglycan chain with N-acetylglucosamine at the non-reducing end.</text>
        <dbReference type="EC" id="4.2.2.29"/>
    </reaction>
</comment>
<organism evidence="8 9">
    <name type="scientific">Candidatus Nanogingivalis gingivitcus</name>
    <dbReference type="NCBI Taxonomy" id="2171992"/>
    <lineage>
        <taxon>Bacteria</taxon>
        <taxon>Candidatus Saccharimonadota</taxon>
        <taxon>Candidatus Nanosyncoccalia</taxon>
        <taxon>Candidatus Nanogingivales</taxon>
        <taxon>Candidatus Nanogingivalaceae</taxon>
        <taxon>Candidatus Nanogingivalis</taxon>
    </lineage>
</organism>
<comment type="function">
    <text evidence="7">Functions as a peptidoglycan terminase that cleaves nascent peptidoglycan strands endolytically to terminate their elongation.</text>
</comment>
<sequence length="351" mass="39551">MSKQGKNKKKIAKIFGFIGLFLAVVVLVFGGMAFYSYNNSLNYKRGDGKEIDFSIEEGDTISSIGKELEKYKLINSKFFFNFYAKNNNLDKVKVGKYQLNSNMTMAEILKILNGSPNSKKISITFLPGGTIKNAKNVLVKAGFSSEEVDSALAKDYSGKFKTLFSGKPKNVDNEGYFWGETHNFEKGVTVQEIVERFFADFEKKIEEKQLVKKYASHNLSLYQGITLASIVQKESLGNLEDMKKIAGVFYNRLKANMTLGSDVTYQYIADKNKLDRDVNLESPYNLRIKKGLTPTPIATPGVNALEAVANPEKHDYLFFLSGDDDITYFAKTDAQHQQNIKNHCQKKCQII</sequence>
<evidence type="ECO:0000256" key="7">
    <source>
        <dbReference type="HAMAP-Rule" id="MF_02065"/>
    </source>
</evidence>
<keyword evidence="4 7" id="KW-0472">Membrane</keyword>
<evidence type="ECO:0000256" key="5">
    <source>
        <dbReference type="ARBA" id="ARBA00023239"/>
    </source>
</evidence>
<evidence type="ECO:0000313" key="9">
    <source>
        <dbReference type="Proteomes" id="UP001190925"/>
    </source>
</evidence>